<protein>
    <submittedName>
        <fullName evidence="2">DUF111 family protein</fullName>
    </submittedName>
</protein>
<organism evidence="2 3">
    <name type="scientific">Megasphaera hominis</name>
    <dbReference type="NCBI Taxonomy" id="159836"/>
    <lineage>
        <taxon>Bacteria</taxon>
        <taxon>Bacillati</taxon>
        <taxon>Bacillota</taxon>
        <taxon>Negativicutes</taxon>
        <taxon>Veillonellales</taxon>
        <taxon>Veillonellaceae</taxon>
        <taxon>Megasphaera</taxon>
    </lineage>
</organism>
<proteinExistence type="predicted"/>
<dbReference type="Proteomes" id="UP000606870">
    <property type="component" value="Unassembled WGS sequence"/>
</dbReference>
<dbReference type="Gene3D" id="3.30.70.1380">
    <property type="entry name" value="Transcriptional regulatory protein pf0864 domain like"/>
    <property type="match status" value="1"/>
</dbReference>
<accession>A0ABR6VI04</accession>
<evidence type="ECO:0000313" key="3">
    <source>
        <dbReference type="Proteomes" id="UP000606870"/>
    </source>
</evidence>
<dbReference type="PANTHER" id="PTHR36566:SF1">
    <property type="entry name" value="PYRIDINIUM-3,5-BISTHIOCARBOXYLIC ACID MONONUCLEOTIDE NICKEL INSERTION PROTEIN"/>
    <property type="match status" value="1"/>
</dbReference>
<keyword evidence="3" id="KW-1185">Reference proteome</keyword>
<reference evidence="2 3" key="1">
    <citation type="submission" date="2020-08" db="EMBL/GenBank/DDBJ databases">
        <authorList>
            <person name="Liu C."/>
            <person name="Sun Q."/>
        </authorList>
    </citation>
    <scope>NUCLEOTIDE SEQUENCE [LARGE SCALE GENOMIC DNA]</scope>
    <source>
        <strain evidence="2 3">NSJ-59</strain>
    </source>
</reference>
<comment type="caution">
    <text evidence="2">The sequence shown here is derived from an EMBL/GenBank/DDBJ whole genome shotgun (WGS) entry which is preliminary data.</text>
</comment>
<dbReference type="Pfam" id="PF01969">
    <property type="entry name" value="Ni_insertion"/>
    <property type="match status" value="1"/>
</dbReference>
<keyword evidence="1" id="KW-0533">Nickel</keyword>
<dbReference type="EMBL" id="JACOGK010000002">
    <property type="protein sequence ID" value="MBC3535851.1"/>
    <property type="molecule type" value="Genomic_DNA"/>
</dbReference>
<evidence type="ECO:0000313" key="2">
    <source>
        <dbReference type="EMBL" id="MBC3535851.1"/>
    </source>
</evidence>
<dbReference type="RefSeq" id="WP_186501904.1">
    <property type="nucleotide sequence ID" value="NZ_JACOGK010000002.1"/>
</dbReference>
<dbReference type="InterPro" id="IPR002822">
    <property type="entry name" value="Ni_insertion"/>
</dbReference>
<dbReference type="Gene3D" id="3.10.20.300">
    <property type="entry name" value="mk0293 like domain"/>
    <property type="match status" value="1"/>
</dbReference>
<gene>
    <name evidence="2" type="ORF">H8J70_01025</name>
</gene>
<sequence>METLWQMEANIDDMNPQNMEYVFRCLLDAGVNDVWGVPIVMKKGRMATMLCVLCREELIEKAAQIIFKETTSVGVRYFPLSRIACERAIKTVTIDGEVLHCKLCWHAGVLTNISAEYDDCRAAAVKTGVPLKEWQRRVREEAYKQYGQDS</sequence>
<name>A0ABR6VI04_9FIRM</name>
<evidence type="ECO:0000256" key="1">
    <source>
        <dbReference type="ARBA" id="ARBA00022596"/>
    </source>
</evidence>
<dbReference type="PANTHER" id="PTHR36566">
    <property type="entry name" value="NICKEL INSERTION PROTEIN-RELATED"/>
    <property type="match status" value="1"/>
</dbReference>